<gene>
    <name evidence="2" type="ORF">ACFLIM_06455</name>
</gene>
<keyword evidence="3" id="KW-1185">Reference proteome</keyword>
<dbReference type="Proteomes" id="UP001603978">
    <property type="component" value="Unassembled WGS sequence"/>
</dbReference>
<dbReference type="Pfam" id="PF13091">
    <property type="entry name" value="PLDc_2"/>
    <property type="match status" value="1"/>
</dbReference>
<organism evidence="2 3">
    <name type="scientific">Nonomuraea marmarensis</name>
    <dbReference type="NCBI Taxonomy" id="3351344"/>
    <lineage>
        <taxon>Bacteria</taxon>
        <taxon>Bacillati</taxon>
        <taxon>Actinomycetota</taxon>
        <taxon>Actinomycetes</taxon>
        <taxon>Streptosporangiales</taxon>
        <taxon>Streptosporangiaceae</taxon>
        <taxon>Nonomuraea</taxon>
    </lineage>
</organism>
<dbReference type="InterPro" id="IPR025202">
    <property type="entry name" value="PLD-like_dom"/>
</dbReference>
<comment type="caution">
    <text evidence="2">The sequence shown here is derived from an EMBL/GenBank/DDBJ whole genome shotgun (WGS) entry which is preliminary data.</text>
</comment>
<sequence>MALTAFNKNRVAIANELVRLRGENCWVDIVYYENAPGDAKNVDDTIRQTLAKTANGRSIQVTPCRFRVGTRDVVTHNKVMMIDGFYDDDITPRVYTGSANFTYMENSDDAFVRISGRDIHTQYLSWFYDLRSACRG</sequence>
<evidence type="ECO:0000313" key="2">
    <source>
        <dbReference type="EMBL" id="MFG1702815.1"/>
    </source>
</evidence>
<evidence type="ECO:0000313" key="3">
    <source>
        <dbReference type="Proteomes" id="UP001603978"/>
    </source>
</evidence>
<protein>
    <submittedName>
        <fullName evidence="2">Phospholipase D-like domain-containing protein</fullName>
    </submittedName>
</protein>
<name>A0ABW7A665_9ACTN</name>
<dbReference type="InterPro" id="IPR001736">
    <property type="entry name" value="PLipase_D/transphosphatidylase"/>
</dbReference>
<proteinExistence type="predicted"/>
<dbReference type="RefSeq" id="WP_393162921.1">
    <property type="nucleotide sequence ID" value="NZ_JBICRM010000003.1"/>
</dbReference>
<reference evidence="2 3" key="1">
    <citation type="submission" date="2024-10" db="EMBL/GenBank/DDBJ databases">
        <authorList>
            <person name="Topkara A.R."/>
            <person name="Saygin H."/>
        </authorList>
    </citation>
    <scope>NUCLEOTIDE SEQUENCE [LARGE SCALE GENOMIC DNA]</scope>
    <source>
        <strain evidence="2 3">M3C6</strain>
    </source>
</reference>
<dbReference type="Gene3D" id="3.30.870.10">
    <property type="entry name" value="Endonuclease Chain A"/>
    <property type="match status" value="1"/>
</dbReference>
<feature type="domain" description="PLD phosphodiesterase" evidence="1">
    <location>
        <begin position="71"/>
        <end position="105"/>
    </location>
</feature>
<accession>A0ABW7A665</accession>
<dbReference type="SUPFAM" id="SSF56024">
    <property type="entry name" value="Phospholipase D/nuclease"/>
    <property type="match status" value="1"/>
</dbReference>
<evidence type="ECO:0000259" key="1">
    <source>
        <dbReference type="PROSITE" id="PS50035"/>
    </source>
</evidence>
<dbReference type="PROSITE" id="PS50035">
    <property type="entry name" value="PLD"/>
    <property type="match status" value="1"/>
</dbReference>
<dbReference type="EMBL" id="JBICRM010000003">
    <property type="protein sequence ID" value="MFG1702815.1"/>
    <property type="molecule type" value="Genomic_DNA"/>
</dbReference>